<evidence type="ECO:0000313" key="3">
    <source>
        <dbReference type="WBParaSite" id="Pan_g11306.t1"/>
    </source>
</evidence>
<sequence>METVRNLYVIDKVGKRRKVPVQEPEGRPYGELKRLIQDEVGFPVEANVAVPISCIPDDEDICTADDQLFFKEYAELPAFGTSISTHMASTTISAPLSNVDGITQSSCNDDTESTETRIVDVNGVTITIVMLTELSMFAMKNQSEMHRAFLTLKPANPIFYKTKNVFNNFNSTELRSAVVVYKYWTVHQGYMSTLRQEAYETLYKAFKRLVFDTNSNFSAKIGDIRAAYAKVNDCFNFDEGTKHWISATANANCVNRYRNKNRLPNDADLSGDIPPPPAFKTVEEVSTLMKMTSDGCELADLYSNHANVIVGYFKSLQTEKYLINGSAIATTLEQFPSLDRDFSYISAPYNVYMRETFGIAPNFGLFIEQNVAGILELAKELKIEVPSSTDESFKATYVLPSILYRSLRDAEPTNKFVLHSERFADIFALKEEAKEMTTAPKIIVMSSKANPNYYLAADDKDFKLPSGSCVKAVQWFFELTFLLNLEYDQQMLPFFEFMEIAAGLKTTNVQPKYARVISLIRATTAGVTAAPPNPRNLTTPPGGSEEATPAPSSPSIDLYQSDLNESDDDDLGLGITMETPKRPTTSSRFSKSAAMPPMNVGTDTQVDYRISENEEYETDEPTSSSSPDRSRLLPSETPSPMLPRFASSVAGKRPSTVNVENLFEDDRSEEEVEGRDCPKNQPETPSPRVARFASSLGATSRAKKARTPKRARLNADSGNSNLPLRASQRLRK</sequence>
<dbReference type="Proteomes" id="UP000492821">
    <property type="component" value="Unassembled WGS sequence"/>
</dbReference>
<feature type="compositionally biased region" description="Basic residues" evidence="1">
    <location>
        <begin position="701"/>
        <end position="712"/>
    </location>
</feature>
<feature type="compositionally biased region" description="Low complexity" evidence="1">
    <location>
        <begin position="544"/>
        <end position="555"/>
    </location>
</feature>
<dbReference type="WBParaSite" id="Pan_g11306.t1">
    <property type="protein sequence ID" value="Pan_g11306.t1"/>
    <property type="gene ID" value="Pan_g11306"/>
</dbReference>
<accession>A0A7E4UPN9</accession>
<feature type="compositionally biased region" description="Low complexity" evidence="1">
    <location>
        <begin position="621"/>
        <end position="636"/>
    </location>
</feature>
<name>A0A7E4UPN9_PANRE</name>
<keyword evidence="2" id="KW-1185">Reference proteome</keyword>
<evidence type="ECO:0000313" key="2">
    <source>
        <dbReference type="Proteomes" id="UP000492821"/>
    </source>
</evidence>
<reference evidence="2" key="1">
    <citation type="journal article" date="2013" name="Genetics">
        <title>The draft genome and transcriptome of Panagrellus redivivus are shaped by the harsh demands of a free-living lifestyle.</title>
        <authorList>
            <person name="Srinivasan J."/>
            <person name="Dillman A.R."/>
            <person name="Macchietto M.G."/>
            <person name="Heikkinen L."/>
            <person name="Lakso M."/>
            <person name="Fracchia K.M."/>
            <person name="Antoshechkin I."/>
            <person name="Mortazavi A."/>
            <person name="Wong G."/>
            <person name="Sternberg P.W."/>
        </authorList>
    </citation>
    <scope>NUCLEOTIDE SEQUENCE [LARGE SCALE GENOMIC DNA]</scope>
    <source>
        <strain evidence="2">MT8872</strain>
    </source>
</reference>
<protein>
    <submittedName>
        <fullName evidence="3">Wsv216</fullName>
    </submittedName>
</protein>
<feature type="compositionally biased region" description="Acidic residues" evidence="1">
    <location>
        <begin position="662"/>
        <end position="673"/>
    </location>
</feature>
<evidence type="ECO:0000256" key="1">
    <source>
        <dbReference type="SAM" id="MobiDB-lite"/>
    </source>
</evidence>
<reference evidence="3" key="2">
    <citation type="submission" date="2020-10" db="UniProtKB">
        <authorList>
            <consortium name="WormBaseParasite"/>
        </authorList>
    </citation>
    <scope>IDENTIFICATION</scope>
</reference>
<feature type="region of interest" description="Disordered" evidence="1">
    <location>
        <begin position="527"/>
        <end position="732"/>
    </location>
</feature>
<dbReference type="AlphaFoldDB" id="A0A7E4UPN9"/>
<proteinExistence type="predicted"/>
<organism evidence="2 3">
    <name type="scientific">Panagrellus redivivus</name>
    <name type="common">Microworm</name>
    <dbReference type="NCBI Taxonomy" id="6233"/>
    <lineage>
        <taxon>Eukaryota</taxon>
        <taxon>Metazoa</taxon>
        <taxon>Ecdysozoa</taxon>
        <taxon>Nematoda</taxon>
        <taxon>Chromadorea</taxon>
        <taxon>Rhabditida</taxon>
        <taxon>Tylenchina</taxon>
        <taxon>Panagrolaimomorpha</taxon>
        <taxon>Panagrolaimoidea</taxon>
        <taxon>Panagrolaimidae</taxon>
        <taxon>Panagrellus</taxon>
    </lineage>
</organism>